<accession>A0ACB7TZV9</accession>
<name>A0ACB7TZV9_DIOAL</name>
<keyword evidence="2" id="KW-1185">Reference proteome</keyword>
<reference evidence="2" key="1">
    <citation type="journal article" date="2022" name="Nat. Commun.">
        <title>Chromosome evolution and the genetic basis of agronomically important traits in greater yam.</title>
        <authorList>
            <person name="Bredeson J.V."/>
            <person name="Lyons J.B."/>
            <person name="Oniyinde I.O."/>
            <person name="Okereke N.R."/>
            <person name="Kolade O."/>
            <person name="Nnabue I."/>
            <person name="Nwadili C.O."/>
            <person name="Hribova E."/>
            <person name="Parker M."/>
            <person name="Nwogha J."/>
            <person name="Shu S."/>
            <person name="Carlson J."/>
            <person name="Kariba R."/>
            <person name="Muthemba S."/>
            <person name="Knop K."/>
            <person name="Barton G.J."/>
            <person name="Sherwood A.V."/>
            <person name="Lopez-Montes A."/>
            <person name="Asiedu R."/>
            <person name="Jamnadass R."/>
            <person name="Muchugi A."/>
            <person name="Goodstein D."/>
            <person name="Egesi C.N."/>
            <person name="Featherston J."/>
            <person name="Asfaw A."/>
            <person name="Simpson G.G."/>
            <person name="Dolezel J."/>
            <person name="Hendre P.S."/>
            <person name="Van Deynze A."/>
            <person name="Kumar P.L."/>
            <person name="Obidiegwu J.E."/>
            <person name="Bhattacharjee R."/>
            <person name="Rokhsar D.S."/>
        </authorList>
    </citation>
    <scope>NUCLEOTIDE SEQUENCE [LARGE SCALE GENOMIC DNA]</scope>
    <source>
        <strain evidence="2">cv. TDa95/00328</strain>
    </source>
</reference>
<sequence length="312" mass="35157">MSTIKLSNTNNFRKPSSCFKQSDELDVFDAARYFSGSIDCVSNALREDRLMRKPAKKSLERATTSTPAAVNTAQASKKEIIKDEPHRQPSSPCGSLADFLSLLFQSSLKKKLKYLEDSEKILELRDKSNVNSKAKVTSHEAWQDNKVAMINDDHTWMADKARFRERFFKNYKFAENGTYSLEDQGKKINGYEFCGDCMVPNNNELGVVENKWVLKGNSAWKDKVWANEIKAKERRGFKRVVLEEEDGGESDSSSDLFEIKSFCSGTLSSDLPVYGTTDMEFVKREAIAIAISIGSSARSARNGKDPNTYNNN</sequence>
<comment type="caution">
    <text evidence="1">The sequence shown here is derived from an EMBL/GenBank/DDBJ whole genome shotgun (WGS) entry which is preliminary data.</text>
</comment>
<dbReference type="EMBL" id="CM037029">
    <property type="protein sequence ID" value="KAH7653604.1"/>
    <property type="molecule type" value="Genomic_DNA"/>
</dbReference>
<protein>
    <submittedName>
        <fullName evidence="1">Uncharacterized protein</fullName>
    </submittedName>
</protein>
<proteinExistence type="predicted"/>
<evidence type="ECO:0000313" key="2">
    <source>
        <dbReference type="Proteomes" id="UP000827976"/>
    </source>
</evidence>
<gene>
    <name evidence="1" type="ORF">IHE45_19G090300</name>
</gene>
<organism evidence="1 2">
    <name type="scientific">Dioscorea alata</name>
    <name type="common">Purple yam</name>
    <dbReference type="NCBI Taxonomy" id="55571"/>
    <lineage>
        <taxon>Eukaryota</taxon>
        <taxon>Viridiplantae</taxon>
        <taxon>Streptophyta</taxon>
        <taxon>Embryophyta</taxon>
        <taxon>Tracheophyta</taxon>
        <taxon>Spermatophyta</taxon>
        <taxon>Magnoliopsida</taxon>
        <taxon>Liliopsida</taxon>
        <taxon>Dioscoreales</taxon>
        <taxon>Dioscoreaceae</taxon>
        <taxon>Dioscorea</taxon>
    </lineage>
</organism>
<evidence type="ECO:0000313" key="1">
    <source>
        <dbReference type="EMBL" id="KAH7653604.1"/>
    </source>
</evidence>
<dbReference type="Proteomes" id="UP000827976">
    <property type="component" value="Chromosome 19"/>
</dbReference>